<evidence type="ECO:0000313" key="2">
    <source>
        <dbReference type="EMBL" id="MDG5753347.1"/>
    </source>
</evidence>
<feature type="transmembrane region" description="Helical" evidence="1">
    <location>
        <begin position="57"/>
        <end position="78"/>
    </location>
</feature>
<comment type="caution">
    <text evidence="2">The sequence shown here is derived from an EMBL/GenBank/DDBJ whole genome shotgun (WGS) entry which is preliminary data.</text>
</comment>
<keyword evidence="1" id="KW-0812">Transmembrane</keyword>
<gene>
    <name evidence="2" type="ORF">P6P90_04970</name>
</gene>
<dbReference type="InterPro" id="IPR020390">
    <property type="entry name" value="Uncharacterised_YqhV"/>
</dbReference>
<protein>
    <submittedName>
        <fullName evidence="2">YqhV family protein</fullName>
    </submittedName>
</protein>
<sequence length="79" mass="8339">MALLRLISGSIEITAALSMLYVNDVKKALFINGMLALVGPTVLVITMIIGVTQVAGGLSFVKLFFLILGVGCIFIALLK</sequence>
<dbReference type="Proteomes" id="UP001218246">
    <property type="component" value="Unassembled WGS sequence"/>
</dbReference>
<evidence type="ECO:0000313" key="3">
    <source>
        <dbReference type="Proteomes" id="UP001218246"/>
    </source>
</evidence>
<evidence type="ECO:0000256" key="1">
    <source>
        <dbReference type="SAM" id="Phobius"/>
    </source>
</evidence>
<keyword evidence="3" id="KW-1185">Reference proteome</keyword>
<name>A0ABT6H205_9BACI</name>
<reference evidence="2 3" key="1">
    <citation type="submission" date="2023-04" db="EMBL/GenBank/DDBJ databases">
        <title>Ectobacillus antri isolated from activated sludge.</title>
        <authorList>
            <person name="Yan P."/>
            <person name="Liu X."/>
        </authorList>
    </citation>
    <scope>NUCLEOTIDE SEQUENCE [LARGE SCALE GENOMIC DNA]</scope>
    <source>
        <strain evidence="2 3">C18H</strain>
    </source>
</reference>
<organism evidence="2 3">
    <name type="scientific">Ectobacillus antri</name>
    <dbReference type="NCBI Taxonomy" id="2486280"/>
    <lineage>
        <taxon>Bacteria</taxon>
        <taxon>Bacillati</taxon>
        <taxon>Bacillota</taxon>
        <taxon>Bacilli</taxon>
        <taxon>Bacillales</taxon>
        <taxon>Bacillaceae</taxon>
        <taxon>Ectobacillus</taxon>
    </lineage>
</organism>
<accession>A0ABT6H205</accession>
<dbReference type="Pfam" id="PF10942">
    <property type="entry name" value="DUF2619"/>
    <property type="match status" value="1"/>
</dbReference>
<proteinExistence type="predicted"/>
<keyword evidence="1" id="KW-1133">Transmembrane helix</keyword>
<dbReference type="EMBL" id="JARULN010000002">
    <property type="protein sequence ID" value="MDG5753347.1"/>
    <property type="molecule type" value="Genomic_DNA"/>
</dbReference>
<keyword evidence="1" id="KW-0472">Membrane</keyword>
<dbReference type="RefSeq" id="WP_124563554.1">
    <property type="nucleotide sequence ID" value="NZ_JARRRY010000001.1"/>
</dbReference>
<feature type="transmembrane region" description="Helical" evidence="1">
    <location>
        <begin position="29"/>
        <end position="51"/>
    </location>
</feature>